<dbReference type="GO" id="GO:0016757">
    <property type="term" value="F:glycosyltransferase activity"/>
    <property type="evidence" value="ECO:0007669"/>
    <property type="project" value="InterPro"/>
</dbReference>
<evidence type="ECO:0000259" key="1">
    <source>
        <dbReference type="Pfam" id="PF00534"/>
    </source>
</evidence>
<accession>B1I4Z4</accession>
<feature type="domain" description="Glycosyl transferase family 1" evidence="1">
    <location>
        <begin position="194"/>
        <end position="368"/>
    </location>
</feature>
<dbReference type="Gene3D" id="3.40.50.2000">
    <property type="entry name" value="Glycogen Phosphorylase B"/>
    <property type="match status" value="2"/>
</dbReference>
<dbReference type="Proteomes" id="UP000008544">
    <property type="component" value="Chromosome"/>
</dbReference>
<dbReference type="STRING" id="477974.Daud_1534"/>
<feature type="domain" description="Glycosyltransferase subfamily 4-like N-terminal" evidence="2">
    <location>
        <begin position="17"/>
        <end position="183"/>
    </location>
</feature>
<keyword evidence="3" id="KW-0808">Transferase</keyword>
<dbReference type="eggNOG" id="COG0297">
    <property type="taxonomic scope" value="Bacteria"/>
</dbReference>
<dbReference type="EMBL" id="CP000860">
    <property type="protein sequence ID" value="ACA60037.1"/>
    <property type="molecule type" value="Genomic_DNA"/>
</dbReference>
<evidence type="ECO:0000313" key="3">
    <source>
        <dbReference type="EMBL" id="ACA60037.1"/>
    </source>
</evidence>
<dbReference type="OrthoDB" id="9795068at2"/>
<protein>
    <submittedName>
        <fullName evidence="3">Glycosyl transferase, group 1</fullName>
    </submittedName>
</protein>
<dbReference type="HOGENOM" id="CLU_009583_2_3_9"/>
<dbReference type="eggNOG" id="COG0438">
    <property type="taxonomic scope" value="Bacteria"/>
</dbReference>
<gene>
    <name evidence="3" type="ordered locus">Daud_1534</name>
</gene>
<dbReference type="InterPro" id="IPR028098">
    <property type="entry name" value="Glyco_trans_4-like_N"/>
</dbReference>
<reference evidence="4" key="1">
    <citation type="submission" date="2007-10" db="EMBL/GenBank/DDBJ databases">
        <title>Complete sequence of chromosome of Desulforudis audaxviator MP104C.</title>
        <authorList>
            <person name="Copeland A."/>
            <person name="Lucas S."/>
            <person name="Lapidus A."/>
            <person name="Barry K."/>
            <person name="Glavina del Rio T."/>
            <person name="Dalin E."/>
            <person name="Tice H."/>
            <person name="Bruce D."/>
            <person name="Pitluck S."/>
            <person name="Lowry S.R."/>
            <person name="Larimer F."/>
            <person name="Land M.L."/>
            <person name="Hauser L."/>
            <person name="Kyrpides N."/>
            <person name="Ivanova N.N."/>
            <person name="Richardson P."/>
        </authorList>
    </citation>
    <scope>NUCLEOTIDE SEQUENCE [LARGE SCALE GENOMIC DNA]</scope>
    <source>
        <strain evidence="4">MP104C</strain>
    </source>
</reference>
<dbReference type="Pfam" id="PF13439">
    <property type="entry name" value="Glyco_transf_4"/>
    <property type="match status" value="1"/>
</dbReference>
<dbReference type="CAZy" id="GT4">
    <property type="family name" value="Glycosyltransferase Family 4"/>
</dbReference>
<name>B1I4Z4_DESAP</name>
<dbReference type="PANTHER" id="PTHR45947:SF3">
    <property type="entry name" value="SULFOQUINOVOSYL TRANSFERASE SQD2"/>
    <property type="match status" value="1"/>
</dbReference>
<evidence type="ECO:0000259" key="2">
    <source>
        <dbReference type="Pfam" id="PF13439"/>
    </source>
</evidence>
<sequence>MDFVRISKLHWAFPPIIGGVETHLMMLGPELVARGCTVNLLTGSVDGRETFDYRGMTVTRTPLMDLNGLGTLSRIQELAGDIRDELTAFIQKTRPDLIHVHNMHYFSPVHARVLARISRRENIPLVLTAHNVWDDELWREMLSFRSAWDAVIAVSRFIKRELVKNGFQASRVHVVHHGMDLERFTPAGAAERERILDRHPRLRGRRVMFHPARMSLAKGSDFVVRAFAEMKRRLPNLCLVMAGTEKTVDWGSYQGPEIQKINALIGGLKLEDDVYIRFFSWDEIADMYRVADVVVYPSIFEEPFGLVMLEALASGTPIVVTRSGGMPEVIEDGFNGFVVPRRDYHALAERCLLILDDPVEAARLAANGLRCARERFSLSAMVDNTLNVYRRVVADRERAVAPGELVIGAHA</sequence>
<proteinExistence type="predicted"/>
<dbReference type="Pfam" id="PF00534">
    <property type="entry name" value="Glycos_transf_1"/>
    <property type="match status" value="1"/>
</dbReference>
<organism evidence="3 4">
    <name type="scientific">Desulforudis audaxviator (strain MP104C)</name>
    <dbReference type="NCBI Taxonomy" id="477974"/>
    <lineage>
        <taxon>Bacteria</taxon>
        <taxon>Bacillati</taxon>
        <taxon>Bacillota</taxon>
        <taxon>Clostridia</taxon>
        <taxon>Thermoanaerobacterales</taxon>
        <taxon>Candidatus Desulforudaceae</taxon>
        <taxon>Candidatus Desulforudis</taxon>
    </lineage>
</organism>
<dbReference type="SUPFAM" id="SSF53756">
    <property type="entry name" value="UDP-Glycosyltransferase/glycogen phosphorylase"/>
    <property type="match status" value="1"/>
</dbReference>
<dbReference type="InterPro" id="IPR050194">
    <property type="entry name" value="Glycosyltransferase_grp1"/>
</dbReference>
<dbReference type="KEGG" id="dau:Daud_1534"/>
<reference evidence="3 4" key="2">
    <citation type="journal article" date="2008" name="Science">
        <title>Environmental genomics reveals a single-species ecosystem deep within Earth.</title>
        <authorList>
            <person name="Chivian D."/>
            <person name="Brodie E.L."/>
            <person name="Alm E.J."/>
            <person name="Culley D.E."/>
            <person name="Dehal P.S."/>
            <person name="Desantis T.Z."/>
            <person name="Gihring T.M."/>
            <person name="Lapidus A."/>
            <person name="Lin L.H."/>
            <person name="Lowry S.R."/>
            <person name="Moser D.P."/>
            <person name="Richardson P.M."/>
            <person name="Southam G."/>
            <person name="Wanger G."/>
            <person name="Pratt L.M."/>
            <person name="Andersen G.L."/>
            <person name="Hazen T.C."/>
            <person name="Brockman F.J."/>
            <person name="Arkin A.P."/>
            <person name="Onstott T.C."/>
        </authorList>
    </citation>
    <scope>NUCLEOTIDE SEQUENCE [LARGE SCALE GENOMIC DNA]</scope>
    <source>
        <strain evidence="3 4">MP104C</strain>
    </source>
</reference>
<dbReference type="CDD" id="cd03801">
    <property type="entry name" value="GT4_PimA-like"/>
    <property type="match status" value="1"/>
</dbReference>
<keyword evidence="4" id="KW-1185">Reference proteome</keyword>
<dbReference type="AlphaFoldDB" id="B1I4Z4"/>
<evidence type="ECO:0000313" key="4">
    <source>
        <dbReference type="Proteomes" id="UP000008544"/>
    </source>
</evidence>
<dbReference type="PANTHER" id="PTHR45947">
    <property type="entry name" value="SULFOQUINOVOSYL TRANSFERASE SQD2"/>
    <property type="match status" value="1"/>
</dbReference>
<dbReference type="InterPro" id="IPR001296">
    <property type="entry name" value="Glyco_trans_1"/>
</dbReference>